<dbReference type="PANTHER" id="PTHR30146:SF148">
    <property type="entry name" value="HTH-TYPE TRANSCRIPTIONAL REPRESSOR PURR-RELATED"/>
    <property type="match status" value="1"/>
</dbReference>
<evidence type="ECO:0000313" key="7">
    <source>
        <dbReference type="EMBL" id="TYS50351.1"/>
    </source>
</evidence>
<sequence>MNKITMQDVAVKAGVSKSTVSQYINNRYEYMAEATKIRIQEAISELGYIPNFVAKSLKQKKSSTIGVIVANILHTFSTEIIRAIEDVCETNHFHLFVCNSDENPEKERAYIDMLLAKQVDGLIIFPTKGNALLYEQLKRSTFPIVFVDRKPVKPIYPTFLLDNVKAAEIAVEELLRHQQRKIGVVSMSTAYKVTPRLERIEGYRKKLLENGITPNEDWIIAAERHEILNKLEDIWIADERPDCFFATNDLSLIELLKFLRKKKLRIPEDVSVVAIDDSDFLEIAATPITAIKQPTFEIGKDAAVELLRLIGEQGMAESYEVKRYAPLLVERESIKS</sequence>
<evidence type="ECO:0000256" key="3">
    <source>
        <dbReference type="ARBA" id="ARBA00023125"/>
    </source>
</evidence>
<feature type="domain" description="HTH lacI-type" evidence="5">
    <location>
        <begin position="4"/>
        <end position="59"/>
    </location>
</feature>
<dbReference type="EMBL" id="VTER01000003">
    <property type="protein sequence ID" value="TYS50351.1"/>
    <property type="molecule type" value="Genomic_DNA"/>
</dbReference>
<dbReference type="SMART" id="SM00354">
    <property type="entry name" value="HTH_LACI"/>
    <property type="match status" value="1"/>
</dbReference>
<dbReference type="AlphaFoldDB" id="A0A5D4RJ56"/>
<dbReference type="PROSITE" id="PS50943">
    <property type="entry name" value="HTH_CROC1"/>
    <property type="match status" value="1"/>
</dbReference>
<dbReference type="Proteomes" id="UP000322139">
    <property type="component" value="Unassembled WGS sequence"/>
</dbReference>
<comment type="caution">
    <text evidence="7">The sequence shown here is derived from an EMBL/GenBank/DDBJ whole genome shotgun (WGS) entry which is preliminary data.</text>
</comment>
<dbReference type="PROSITE" id="PS00356">
    <property type="entry name" value="HTH_LACI_1"/>
    <property type="match status" value="1"/>
</dbReference>
<dbReference type="PANTHER" id="PTHR30146">
    <property type="entry name" value="LACI-RELATED TRANSCRIPTIONAL REPRESSOR"/>
    <property type="match status" value="1"/>
</dbReference>
<feature type="domain" description="HTH cro/C1-type" evidence="6">
    <location>
        <begin position="2"/>
        <end position="29"/>
    </location>
</feature>
<dbReference type="GeneID" id="97351550"/>
<reference evidence="7 8" key="1">
    <citation type="submission" date="2019-08" db="EMBL/GenBank/DDBJ databases">
        <title>Bacillus genomes from the desert of Cuatro Cienegas, Coahuila.</title>
        <authorList>
            <person name="Olmedo-Alvarez G."/>
        </authorList>
    </citation>
    <scope>NUCLEOTIDE SEQUENCE [LARGE SCALE GENOMIC DNA]</scope>
    <source>
        <strain evidence="7 8">CH446_14T</strain>
    </source>
</reference>
<dbReference type="InterPro" id="IPR001387">
    <property type="entry name" value="Cro/C1-type_HTH"/>
</dbReference>
<evidence type="ECO:0000313" key="8">
    <source>
        <dbReference type="Proteomes" id="UP000322139"/>
    </source>
</evidence>
<keyword evidence="1" id="KW-0678">Repressor</keyword>
<dbReference type="SUPFAM" id="SSF47413">
    <property type="entry name" value="lambda repressor-like DNA-binding domains"/>
    <property type="match status" value="1"/>
</dbReference>
<dbReference type="InterPro" id="IPR046335">
    <property type="entry name" value="LacI/GalR-like_sensor"/>
</dbReference>
<dbReference type="Pfam" id="PF13377">
    <property type="entry name" value="Peripla_BP_3"/>
    <property type="match status" value="1"/>
</dbReference>
<organism evidence="7 8">
    <name type="scientific">Bacillus infantis</name>
    <dbReference type="NCBI Taxonomy" id="324767"/>
    <lineage>
        <taxon>Bacteria</taxon>
        <taxon>Bacillati</taxon>
        <taxon>Bacillota</taxon>
        <taxon>Bacilli</taxon>
        <taxon>Bacillales</taxon>
        <taxon>Bacillaceae</taxon>
        <taxon>Bacillus</taxon>
    </lineage>
</organism>
<dbReference type="InterPro" id="IPR000843">
    <property type="entry name" value="HTH_LacI"/>
</dbReference>
<dbReference type="Gene3D" id="3.40.50.2300">
    <property type="match status" value="2"/>
</dbReference>
<keyword evidence="4" id="KW-0804">Transcription</keyword>
<gene>
    <name evidence="7" type="ORF">FZD51_07355</name>
</gene>
<evidence type="ECO:0000256" key="2">
    <source>
        <dbReference type="ARBA" id="ARBA00023015"/>
    </source>
</evidence>
<dbReference type="GO" id="GO:0003700">
    <property type="term" value="F:DNA-binding transcription factor activity"/>
    <property type="evidence" value="ECO:0007669"/>
    <property type="project" value="TreeGrafter"/>
</dbReference>
<dbReference type="Pfam" id="PF00356">
    <property type="entry name" value="LacI"/>
    <property type="match status" value="1"/>
</dbReference>
<dbReference type="PROSITE" id="PS50932">
    <property type="entry name" value="HTH_LACI_2"/>
    <property type="match status" value="1"/>
</dbReference>
<dbReference type="RefSeq" id="WP_148974153.1">
    <property type="nucleotide sequence ID" value="NZ_CP160000.1"/>
</dbReference>
<evidence type="ECO:0000256" key="4">
    <source>
        <dbReference type="ARBA" id="ARBA00023163"/>
    </source>
</evidence>
<dbReference type="InterPro" id="IPR028082">
    <property type="entry name" value="Peripla_BP_I"/>
</dbReference>
<dbReference type="SUPFAM" id="SSF53822">
    <property type="entry name" value="Periplasmic binding protein-like I"/>
    <property type="match status" value="1"/>
</dbReference>
<accession>A0A5D4RJ56</accession>
<evidence type="ECO:0000259" key="5">
    <source>
        <dbReference type="PROSITE" id="PS50932"/>
    </source>
</evidence>
<evidence type="ECO:0000256" key="1">
    <source>
        <dbReference type="ARBA" id="ARBA00022491"/>
    </source>
</evidence>
<dbReference type="CDD" id="cd01392">
    <property type="entry name" value="HTH_LacI"/>
    <property type="match status" value="1"/>
</dbReference>
<dbReference type="InterPro" id="IPR010982">
    <property type="entry name" value="Lambda_DNA-bd_dom_sf"/>
</dbReference>
<keyword evidence="3 7" id="KW-0238">DNA-binding</keyword>
<proteinExistence type="predicted"/>
<name>A0A5D4RJ56_9BACI</name>
<keyword evidence="2" id="KW-0805">Transcription regulation</keyword>
<evidence type="ECO:0000259" key="6">
    <source>
        <dbReference type="PROSITE" id="PS50943"/>
    </source>
</evidence>
<dbReference type="Gene3D" id="1.10.260.40">
    <property type="entry name" value="lambda repressor-like DNA-binding domains"/>
    <property type="match status" value="1"/>
</dbReference>
<protein>
    <submittedName>
        <fullName evidence="7">LacI family DNA-binding transcriptional regulator</fullName>
    </submittedName>
</protein>
<dbReference type="GO" id="GO:0000976">
    <property type="term" value="F:transcription cis-regulatory region binding"/>
    <property type="evidence" value="ECO:0007669"/>
    <property type="project" value="TreeGrafter"/>
</dbReference>